<dbReference type="InParanoid" id="F5Y7X0"/>
<dbReference type="InterPro" id="IPR000644">
    <property type="entry name" value="CBS_dom"/>
</dbReference>
<dbReference type="Gene3D" id="3.10.580.10">
    <property type="entry name" value="CBS-domain"/>
    <property type="match status" value="1"/>
</dbReference>
<evidence type="ECO:0000259" key="3">
    <source>
        <dbReference type="PROSITE" id="PS51371"/>
    </source>
</evidence>
<dbReference type="PROSITE" id="PS51671">
    <property type="entry name" value="ACT"/>
    <property type="match status" value="1"/>
</dbReference>
<reference evidence="6" key="1">
    <citation type="submission" date="2009-12" db="EMBL/GenBank/DDBJ databases">
        <title>Complete sequence of Treponema azotonutricium strain ZAS-9.</title>
        <authorList>
            <person name="Tetu S.G."/>
            <person name="Matson E."/>
            <person name="Ren Q."/>
            <person name="Seshadri R."/>
            <person name="Elbourne L."/>
            <person name="Hassan K.A."/>
            <person name="Durkin A."/>
            <person name="Radune D."/>
            <person name="Mohamoud Y."/>
            <person name="Shay R."/>
            <person name="Jin S."/>
            <person name="Zhang X."/>
            <person name="Lucey K."/>
            <person name="Ballor N.R."/>
            <person name="Ottesen E."/>
            <person name="Rosenthal R."/>
            <person name="Allen A."/>
            <person name="Leadbetter J.R."/>
            <person name="Paulsen I.T."/>
        </authorList>
    </citation>
    <scope>NUCLEOTIDE SEQUENCE [LARGE SCALE GENOMIC DNA]</scope>
    <source>
        <strain evidence="6">ATCC BAA-888 / DSM 13862 / ZAS-9</strain>
    </source>
</reference>
<proteinExistence type="predicted"/>
<organism evidence="5 6">
    <name type="scientific">Leadbettera azotonutricia (strain ATCC BAA-888 / DSM 13862 / ZAS-9)</name>
    <name type="common">Treponema azotonutricium</name>
    <dbReference type="NCBI Taxonomy" id="545695"/>
    <lineage>
        <taxon>Bacteria</taxon>
        <taxon>Pseudomonadati</taxon>
        <taxon>Spirochaetota</taxon>
        <taxon>Spirochaetia</taxon>
        <taxon>Spirochaetales</taxon>
        <taxon>Breznakiellaceae</taxon>
        <taxon>Leadbettera</taxon>
    </lineage>
</organism>
<evidence type="ECO:0000313" key="6">
    <source>
        <dbReference type="Proteomes" id="UP000009222"/>
    </source>
</evidence>
<dbReference type="SMART" id="SM00116">
    <property type="entry name" value="CBS"/>
    <property type="match status" value="2"/>
</dbReference>
<dbReference type="KEGG" id="taz:TREAZ_3397"/>
<dbReference type="InterPro" id="IPR002912">
    <property type="entry name" value="ACT_dom"/>
</dbReference>
<dbReference type="InterPro" id="IPR046342">
    <property type="entry name" value="CBS_dom_sf"/>
</dbReference>
<dbReference type="Pfam" id="PF00571">
    <property type="entry name" value="CBS"/>
    <property type="match status" value="2"/>
</dbReference>
<name>F5Y7X0_LEAAZ</name>
<dbReference type="PROSITE" id="PS51371">
    <property type="entry name" value="CBS"/>
    <property type="match status" value="2"/>
</dbReference>
<gene>
    <name evidence="5" type="ordered locus">TREAZ_3397</name>
</gene>
<feature type="domain" description="CBS" evidence="3">
    <location>
        <begin position="82"/>
        <end position="138"/>
    </location>
</feature>
<dbReference type="OrthoDB" id="9802114at2"/>
<evidence type="ECO:0000313" key="5">
    <source>
        <dbReference type="EMBL" id="AEF82987.1"/>
    </source>
</evidence>
<dbReference type="CDD" id="cd04584">
    <property type="entry name" value="CBS_pair_AcuB_like"/>
    <property type="match status" value="1"/>
</dbReference>
<dbReference type="Proteomes" id="UP000009222">
    <property type="component" value="Chromosome"/>
</dbReference>
<dbReference type="AlphaFoldDB" id="F5Y7X0"/>
<dbReference type="FunCoup" id="F5Y7X0">
    <property type="interactions" value="17"/>
</dbReference>
<keyword evidence="1 2" id="KW-0129">CBS domain</keyword>
<dbReference type="SUPFAM" id="SSF55021">
    <property type="entry name" value="ACT-like"/>
    <property type="match status" value="1"/>
</dbReference>
<dbReference type="STRING" id="545695.TREAZ_3397"/>
<reference evidence="5 6" key="2">
    <citation type="journal article" date="2011" name="ISME J.">
        <title>RNA-seq reveals cooperative metabolic interactions between two termite-gut spirochete species in co-culture.</title>
        <authorList>
            <person name="Rosenthal A.Z."/>
            <person name="Matson E.G."/>
            <person name="Eldar A."/>
            <person name="Leadbetter J.R."/>
        </authorList>
    </citation>
    <scope>NUCLEOTIDE SEQUENCE [LARGE SCALE GENOMIC DNA]</scope>
    <source>
        <strain evidence="6">ATCC BAA-888 / DSM 13862 / ZAS-9</strain>
    </source>
</reference>
<feature type="domain" description="CBS" evidence="3">
    <location>
        <begin position="7"/>
        <end position="66"/>
    </location>
</feature>
<dbReference type="InterPro" id="IPR045865">
    <property type="entry name" value="ACT-like_dom_sf"/>
</dbReference>
<dbReference type="PANTHER" id="PTHR43080:SF2">
    <property type="entry name" value="CBS DOMAIN-CONTAINING PROTEIN"/>
    <property type="match status" value="1"/>
</dbReference>
<sequence length="214" mass="23383">MIVNLVMTKNPIYIHPDMSINEVRSLMDKEKIGHLPVLDKNNNLVGLVTRKDLIKASPSAATSLDMYEISYLLSKMTVKEVMEKKVITVGDNEVVEEAARIMADQGLGCLPVLKGGLLVGIITDTDLFRVFVNAFGARHPGVRFTCNILEKPGQLAKVSQAIAEKGGNLVAFVSSEGDDLSHRRATIKVNGMSRVDIEALVKSLPDVAIEDIRE</sequence>
<evidence type="ECO:0000259" key="4">
    <source>
        <dbReference type="PROSITE" id="PS51671"/>
    </source>
</evidence>
<dbReference type="InterPro" id="IPR051257">
    <property type="entry name" value="Diverse_CBS-Domain"/>
</dbReference>
<dbReference type="EMBL" id="CP001841">
    <property type="protein sequence ID" value="AEF82987.1"/>
    <property type="molecule type" value="Genomic_DNA"/>
</dbReference>
<dbReference type="RefSeq" id="WP_015712174.1">
    <property type="nucleotide sequence ID" value="NC_015577.1"/>
</dbReference>
<dbReference type="eggNOG" id="COG0517">
    <property type="taxonomic scope" value="Bacteria"/>
</dbReference>
<dbReference type="PANTHER" id="PTHR43080">
    <property type="entry name" value="CBS DOMAIN-CONTAINING PROTEIN CBSX3, MITOCHONDRIAL"/>
    <property type="match status" value="1"/>
</dbReference>
<evidence type="ECO:0000256" key="1">
    <source>
        <dbReference type="ARBA" id="ARBA00023122"/>
    </source>
</evidence>
<keyword evidence="6" id="KW-1185">Reference proteome</keyword>
<protein>
    <submittedName>
        <fullName evidence="5">CBS domain protein</fullName>
    </submittedName>
</protein>
<feature type="domain" description="ACT" evidence="4">
    <location>
        <begin position="143"/>
        <end position="214"/>
    </location>
</feature>
<dbReference type="SUPFAM" id="SSF54631">
    <property type="entry name" value="CBS-domain pair"/>
    <property type="match status" value="1"/>
</dbReference>
<accession>F5Y7X0</accession>
<dbReference type="HOGENOM" id="CLU_040681_6_0_12"/>
<evidence type="ECO:0000256" key="2">
    <source>
        <dbReference type="PROSITE-ProRule" id="PRU00703"/>
    </source>
</evidence>